<dbReference type="GO" id="GO:0004519">
    <property type="term" value="F:endonuclease activity"/>
    <property type="evidence" value="ECO:0007669"/>
    <property type="project" value="UniProtKB-KW"/>
</dbReference>
<feature type="non-terminal residue" evidence="1">
    <location>
        <position position="1"/>
    </location>
</feature>
<keyword evidence="1" id="KW-0378">Hydrolase</keyword>
<keyword evidence="1" id="KW-0255">Endonuclease</keyword>
<accession>A0A147BJC9</accession>
<dbReference type="EMBL" id="GEGO01004514">
    <property type="protein sequence ID" value="JAR90890.1"/>
    <property type="molecule type" value="Transcribed_RNA"/>
</dbReference>
<proteinExistence type="predicted"/>
<protein>
    <submittedName>
        <fullName evidence="1">Putative endonuclease/reverse transcript</fullName>
    </submittedName>
</protein>
<organism evidence="1">
    <name type="scientific">Ixodes ricinus</name>
    <name type="common">Common tick</name>
    <name type="synonym">Acarus ricinus</name>
    <dbReference type="NCBI Taxonomy" id="34613"/>
    <lineage>
        <taxon>Eukaryota</taxon>
        <taxon>Metazoa</taxon>
        <taxon>Ecdysozoa</taxon>
        <taxon>Arthropoda</taxon>
        <taxon>Chelicerata</taxon>
        <taxon>Arachnida</taxon>
        <taxon>Acari</taxon>
        <taxon>Parasitiformes</taxon>
        <taxon>Ixodida</taxon>
        <taxon>Ixodoidea</taxon>
        <taxon>Ixodidae</taxon>
        <taxon>Ixodinae</taxon>
        <taxon>Ixodes</taxon>
    </lineage>
</organism>
<keyword evidence="1" id="KW-0540">Nuclease</keyword>
<sequence length="118" mass="13269">RFISSTYSRFASVSLIKQNNSIHPLETRRLIALVCLLHRLHYNPGLSSSSLLEPPNRVSHRQNNSKSFKRLFGSTLAFNNSALSQAINHWNGLPDDIVTISDANMFRSALTNFFLIPG</sequence>
<evidence type="ECO:0000313" key="1">
    <source>
        <dbReference type="EMBL" id="JAR90890.1"/>
    </source>
</evidence>
<reference evidence="1" key="1">
    <citation type="journal article" date="2018" name="PLoS Negl. Trop. Dis.">
        <title>Sialome diversity of ticks revealed by RNAseq of single tick salivary glands.</title>
        <authorList>
            <person name="Perner J."/>
            <person name="Kropackova S."/>
            <person name="Kopacek P."/>
            <person name="Ribeiro J.M."/>
        </authorList>
    </citation>
    <scope>NUCLEOTIDE SEQUENCE</scope>
    <source>
        <strain evidence="1">Siblings of single egg batch collected in Ceske Budejovice</strain>
        <tissue evidence="1">Salivary glands</tissue>
    </source>
</reference>
<dbReference type="AlphaFoldDB" id="A0A147BJC9"/>
<name>A0A147BJC9_IXORI</name>